<reference evidence="10 11" key="1">
    <citation type="submission" date="2016-07" db="EMBL/GenBank/DDBJ databases">
        <title>Pervasive Adenine N6-methylation of Active Genes in Fungi.</title>
        <authorList>
            <consortium name="DOE Joint Genome Institute"/>
            <person name="Mondo S.J."/>
            <person name="Dannebaum R.O."/>
            <person name="Kuo R.C."/>
            <person name="Labutti K."/>
            <person name="Haridas S."/>
            <person name="Kuo A."/>
            <person name="Salamov A."/>
            <person name="Ahrendt S.R."/>
            <person name="Lipzen A."/>
            <person name="Sullivan W."/>
            <person name="Andreopoulos W.B."/>
            <person name="Clum A."/>
            <person name="Lindquist E."/>
            <person name="Daum C."/>
            <person name="Ramamoorthy G.K."/>
            <person name="Gryganskyi A."/>
            <person name="Culley D."/>
            <person name="Magnuson J.K."/>
            <person name="James T.Y."/>
            <person name="O'Malley M.A."/>
            <person name="Stajich J.E."/>
            <person name="Spatafora J.W."/>
            <person name="Visel A."/>
            <person name="Grigoriev I.V."/>
        </authorList>
    </citation>
    <scope>NUCLEOTIDE SEQUENCE [LARGE SCALE GENOMIC DNA]</scope>
    <source>
        <strain evidence="10 11">JEL800</strain>
    </source>
</reference>
<dbReference type="Proteomes" id="UP000193642">
    <property type="component" value="Unassembled WGS sequence"/>
</dbReference>
<dbReference type="Pfam" id="PF00153">
    <property type="entry name" value="Mito_carr"/>
    <property type="match status" value="1"/>
</dbReference>
<keyword evidence="6" id="KW-1133">Transmembrane helix</keyword>
<evidence type="ECO:0000256" key="9">
    <source>
        <dbReference type="RuleBase" id="RU000488"/>
    </source>
</evidence>
<sequence length="330" mass="36626">MSEIENEGLSELATAAIIYGFQSLTIGFSFPASQILLLNAVECLDEESATKQASHTMSLKEDGPFSAVSKLVRMQGFGGLWKGYAFTCASDIFARDIVKSYIYDCLYWFSRLPASDDSYITAPNALARATVIMASDVITGVLLSPLELVKTRIIVQTHNSANRKYTNSFTALPQILREEGFGAVYARGKLIPKILLETISTIDVHLIPLFLIRGCGLDPSYQPITYRAVRFGFGLVSTLLMLPLETVLLRMECQCIPLPGQRIQRFDTTVPTDQVPYTDMRDCIRRVVSAKRKFLEKRGKKGSGISGLFHGWQLHVVTSFLVAIVQDSSF</sequence>
<keyword evidence="11" id="KW-1185">Reference proteome</keyword>
<protein>
    <submittedName>
        <fullName evidence="10">Mitochondrial carrier</fullName>
    </submittedName>
</protein>
<dbReference type="PROSITE" id="PS50920">
    <property type="entry name" value="SOLCAR"/>
    <property type="match status" value="1"/>
</dbReference>
<dbReference type="InterPro" id="IPR050391">
    <property type="entry name" value="Mito_Metabolite_Transporter"/>
</dbReference>
<evidence type="ECO:0000256" key="6">
    <source>
        <dbReference type="ARBA" id="ARBA00022989"/>
    </source>
</evidence>
<dbReference type="SUPFAM" id="SSF103506">
    <property type="entry name" value="Mitochondrial carrier"/>
    <property type="match status" value="1"/>
</dbReference>
<keyword evidence="3 9" id="KW-0813">Transport</keyword>
<comment type="caution">
    <text evidence="10">The sequence shown here is derived from an EMBL/GenBank/DDBJ whole genome shotgun (WGS) entry which is preliminary data.</text>
</comment>
<dbReference type="GO" id="GO:0016020">
    <property type="term" value="C:membrane"/>
    <property type="evidence" value="ECO:0007669"/>
    <property type="project" value="UniProtKB-SubCell"/>
</dbReference>
<keyword evidence="7 8" id="KW-0472">Membrane</keyword>
<keyword evidence="5" id="KW-0677">Repeat</keyword>
<dbReference type="InterPro" id="IPR018108">
    <property type="entry name" value="MCP_transmembrane"/>
</dbReference>
<comment type="subcellular location">
    <subcellularLocation>
        <location evidence="1">Membrane</location>
        <topology evidence="1">Multi-pass membrane protein</topology>
    </subcellularLocation>
</comment>
<evidence type="ECO:0000256" key="8">
    <source>
        <dbReference type="PROSITE-ProRule" id="PRU00282"/>
    </source>
</evidence>
<evidence type="ECO:0000313" key="10">
    <source>
        <dbReference type="EMBL" id="ORY44390.1"/>
    </source>
</evidence>
<evidence type="ECO:0000256" key="2">
    <source>
        <dbReference type="ARBA" id="ARBA00006375"/>
    </source>
</evidence>
<accession>A0A1Y2CBH4</accession>
<dbReference type="InterPro" id="IPR023395">
    <property type="entry name" value="MCP_dom_sf"/>
</dbReference>
<evidence type="ECO:0000256" key="7">
    <source>
        <dbReference type="ARBA" id="ARBA00023136"/>
    </source>
</evidence>
<dbReference type="OrthoDB" id="77989at2759"/>
<evidence type="ECO:0000256" key="3">
    <source>
        <dbReference type="ARBA" id="ARBA00022448"/>
    </source>
</evidence>
<organism evidence="10 11">
    <name type="scientific">Rhizoclosmatium globosum</name>
    <dbReference type="NCBI Taxonomy" id="329046"/>
    <lineage>
        <taxon>Eukaryota</taxon>
        <taxon>Fungi</taxon>
        <taxon>Fungi incertae sedis</taxon>
        <taxon>Chytridiomycota</taxon>
        <taxon>Chytridiomycota incertae sedis</taxon>
        <taxon>Chytridiomycetes</taxon>
        <taxon>Chytridiales</taxon>
        <taxon>Chytriomycetaceae</taxon>
        <taxon>Rhizoclosmatium</taxon>
    </lineage>
</organism>
<dbReference type="AlphaFoldDB" id="A0A1Y2CBH4"/>
<name>A0A1Y2CBH4_9FUNG</name>
<gene>
    <name evidence="10" type="ORF">BCR33DRAFT_716935</name>
</gene>
<proteinExistence type="inferred from homology"/>
<comment type="similarity">
    <text evidence="2 9">Belongs to the mitochondrial carrier (TC 2.A.29) family.</text>
</comment>
<dbReference type="Gene3D" id="1.50.40.10">
    <property type="entry name" value="Mitochondrial carrier domain"/>
    <property type="match status" value="1"/>
</dbReference>
<dbReference type="EMBL" id="MCGO01000022">
    <property type="protein sequence ID" value="ORY44390.1"/>
    <property type="molecule type" value="Genomic_DNA"/>
</dbReference>
<evidence type="ECO:0000256" key="5">
    <source>
        <dbReference type="ARBA" id="ARBA00022737"/>
    </source>
</evidence>
<evidence type="ECO:0000256" key="1">
    <source>
        <dbReference type="ARBA" id="ARBA00004141"/>
    </source>
</evidence>
<dbReference type="PANTHER" id="PTHR45618">
    <property type="entry name" value="MITOCHONDRIAL DICARBOXYLATE CARRIER-RELATED"/>
    <property type="match status" value="1"/>
</dbReference>
<feature type="repeat" description="Solcar" evidence="8">
    <location>
        <begin position="123"/>
        <end position="213"/>
    </location>
</feature>
<keyword evidence="4 8" id="KW-0812">Transmembrane</keyword>
<evidence type="ECO:0000256" key="4">
    <source>
        <dbReference type="ARBA" id="ARBA00022692"/>
    </source>
</evidence>
<evidence type="ECO:0000313" key="11">
    <source>
        <dbReference type="Proteomes" id="UP000193642"/>
    </source>
</evidence>